<evidence type="ECO:0000313" key="1">
    <source>
        <dbReference type="EMBL" id="KAJ8437519.1"/>
    </source>
</evidence>
<evidence type="ECO:0000313" key="2">
    <source>
        <dbReference type="Proteomes" id="UP001153076"/>
    </source>
</evidence>
<proteinExistence type="predicted"/>
<dbReference type="Proteomes" id="UP001153076">
    <property type="component" value="Unassembled WGS sequence"/>
</dbReference>
<reference evidence="1" key="1">
    <citation type="submission" date="2022-04" db="EMBL/GenBank/DDBJ databases">
        <title>Carnegiea gigantea Genome sequencing and assembly v2.</title>
        <authorList>
            <person name="Copetti D."/>
            <person name="Sanderson M.J."/>
            <person name="Burquez A."/>
            <person name="Wojciechowski M.F."/>
        </authorList>
    </citation>
    <scope>NUCLEOTIDE SEQUENCE</scope>
    <source>
        <strain evidence="1">SGP5-SGP5p</strain>
        <tissue evidence="1">Aerial part</tissue>
    </source>
</reference>
<keyword evidence="2" id="KW-1185">Reference proteome</keyword>
<comment type="caution">
    <text evidence="1">The sequence shown here is derived from an EMBL/GenBank/DDBJ whole genome shotgun (WGS) entry which is preliminary data.</text>
</comment>
<dbReference type="AlphaFoldDB" id="A0A9Q1QDA9"/>
<dbReference type="EMBL" id="JAKOGI010000296">
    <property type="protein sequence ID" value="KAJ8437519.1"/>
    <property type="molecule type" value="Genomic_DNA"/>
</dbReference>
<accession>A0A9Q1QDA9</accession>
<name>A0A9Q1QDA9_9CARY</name>
<protein>
    <submittedName>
        <fullName evidence="1">Uncharacterized protein</fullName>
    </submittedName>
</protein>
<organism evidence="1 2">
    <name type="scientific">Carnegiea gigantea</name>
    <dbReference type="NCBI Taxonomy" id="171969"/>
    <lineage>
        <taxon>Eukaryota</taxon>
        <taxon>Viridiplantae</taxon>
        <taxon>Streptophyta</taxon>
        <taxon>Embryophyta</taxon>
        <taxon>Tracheophyta</taxon>
        <taxon>Spermatophyta</taxon>
        <taxon>Magnoliopsida</taxon>
        <taxon>eudicotyledons</taxon>
        <taxon>Gunneridae</taxon>
        <taxon>Pentapetalae</taxon>
        <taxon>Caryophyllales</taxon>
        <taxon>Cactineae</taxon>
        <taxon>Cactaceae</taxon>
        <taxon>Cactoideae</taxon>
        <taxon>Echinocereeae</taxon>
        <taxon>Carnegiea</taxon>
    </lineage>
</organism>
<gene>
    <name evidence="1" type="ORF">Cgig2_027594</name>
</gene>
<sequence length="168" mass="18665">MKEQKSCGQNSDGTSKIEWKESKYKTHFVFFFKSGTNTVLRLRLEEEKGGEGGGREHSKTLIYPHTSAAARRPQFARLLSGSNNQVDLPPSTAGVPPSPLTWWLAQPLPPANSVLDWSQELVDMAAFAIMLRSDSNNSSHASVDSKNFRQVPYPLQALICRFISDGKL</sequence>